<feature type="domain" description="HTH iclR-type" evidence="4">
    <location>
        <begin position="9"/>
        <end position="71"/>
    </location>
</feature>
<keyword evidence="7" id="KW-1185">Reference proteome</keyword>
<evidence type="ECO:0000313" key="6">
    <source>
        <dbReference type="EMBL" id="GHC92559.1"/>
    </source>
</evidence>
<feature type="domain" description="IclR-ED" evidence="5">
    <location>
        <begin position="72"/>
        <end position="249"/>
    </location>
</feature>
<dbReference type="PANTHER" id="PTHR30136:SF35">
    <property type="entry name" value="HTH-TYPE TRANSCRIPTIONAL REGULATOR RV1719"/>
    <property type="match status" value="1"/>
</dbReference>
<dbReference type="EMBL" id="BMYK01000016">
    <property type="protein sequence ID" value="GHC92559.1"/>
    <property type="molecule type" value="Genomic_DNA"/>
</dbReference>
<keyword evidence="3" id="KW-0804">Transcription</keyword>
<dbReference type="Proteomes" id="UP000626210">
    <property type="component" value="Unassembled WGS sequence"/>
</dbReference>
<dbReference type="InterPro" id="IPR050707">
    <property type="entry name" value="HTH_MetabolicPath_Reg"/>
</dbReference>
<accession>A0ABQ3G737</accession>
<sequence length="249" mass="27418">MDEKTPATIKSARRVLEVLELFAERRGPATVSAVSEALDYPLSSTSVLLRSLERLGYLQQDLATRAFRPTLRVMLLGTWMHDDLFGQGSLLASMNTLRLRTGQTVMVGLRQGVHVRFILSLPSLRANGLKFPVGVMRPVCRSSVGKMLLTRESDRDVQRIARAANAQAEAAHRVDVAALLDEVRLSRARGWAETRDYPRPGFATLAVLLPELAGQPPMAVTLGMRLETLQARADALRQALQEAAQRLGP</sequence>
<evidence type="ECO:0000256" key="1">
    <source>
        <dbReference type="ARBA" id="ARBA00023015"/>
    </source>
</evidence>
<keyword evidence="1" id="KW-0805">Transcription regulation</keyword>
<dbReference type="SUPFAM" id="SSF55781">
    <property type="entry name" value="GAF domain-like"/>
    <property type="match status" value="1"/>
</dbReference>
<dbReference type="RefSeq" id="WP_189688921.1">
    <property type="nucleotide sequence ID" value="NZ_BMYK01000016.1"/>
</dbReference>
<dbReference type="PROSITE" id="PS51077">
    <property type="entry name" value="HTH_ICLR"/>
    <property type="match status" value="1"/>
</dbReference>
<evidence type="ECO:0000256" key="2">
    <source>
        <dbReference type="ARBA" id="ARBA00023125"/>
    </source>
</evidence>
<name>A0ABQ3G737_9BURK</name>
<protein>
    <submittedName>
        <fullName evidence="6">Transcriptional regulator</fullName>
    </submittedName>
</protein>
<dbReference type="PANTHER" id="PTHR30136">
    <property type="entry name" value="HELIX-TURN-HELIX TRANSCRIPTIONAL REGULATOR, ICLR FAMILY"/>
    <property type="match status" value="1"/>
</dbReference>
<dbReference type="SMART" id="SM00346">
    <property type="entry name" value="HTH_ICLR"/>
    <property type="match status" value="1"/>
</dbReference>
<evidence type="ECO:0000259" key="5">
    <source>
        <dbReference type="PROSITE" id="PS51078"/>
    </source>
</evidence>
<organism evidence="6 7">
    <name type="scientific">Pseudorhodoferax aquiterrae</name>
    <dbReference type="NCBI Taxonomy" id="747304"/>
    <lineage>
        <taxon>Bacteria</taxon>
        <taxon>Pseudomonadati</taxon>
        <taxon>Pseudomonadota</taxon>
        <taxon>Betaproteobacteria</taxon>
        <taxon>Burkholderiales</taxon>
        <taxon>Comamonadaceae</taxon>
    </lineage>
</organism>
<evidence type="ECO:0000259" key="4">
    <source>
        <dbReference type="PROSITE" id="PS51077"/>
    </source>
</evidence>
<keyword evidence="2" id="KW-0238">DNA-binding</keyword>
<dbReference type="Gene3D" id="1.10.10.10">
    <property type="entry name" value="Winged helix-like DNA-binding domain superfamily/Winged helix DNA-binding domain"/>
    <property type="match status" value="1"/>
</dbReference>
<dbReference type="InterPro" id="IPR036390">
    <property type="entry name" value="WH_DNA-bd_sf"/>
</dbReference>
<dbReference type="InterPro" id="IPR029016">
    <property type="entry name" value="GAF-like_dom_sf"/>
</dbReference>
<dbReference type="Gene3D" id="3.30.450.40">
    <property type="match status" value="1"/>
</dbReference>
<dbReference type="SUPFAM" id="SSF46785">
    <property type="entry name" value="Winged helix' DNA-binding domain"/>
    <property type="match status" value="1"/>
</dbReference>
<evidence type="ECO:0000256" key="3">
    <source>
        <dbReference type="ARBA" id="ARBA00023163"/>
    </source>
</evidence>
<gene>
    <name evidence="6" type="ORF">GCM10007320_42680</name>
</gene>
<dbReference type="Pfam" id="PF01614">
    <property type="entry name" value="IclR_C"/>
    <property type="match status" value="1"/>
</dbReference>
<dbReference type="InterPro" id="IPR014757">
    <property type="entry name" value="Tscrpt_reg_IclR_C"/>
</dbReference>
<reference evidence="7" key="1">
    <citation type="journal article" date="2019" name="Int. J. Syst. Evol. Microbiol.">
        <title>The Global Catalogue of Microorganisms (GCM) 10K type strain sequencing project: providing services to taxonomists for standard genome sequencing and annotation.</title>
        <authorList>
            <consortium name="The Broad Institute Genomics Platform"/>
            <consortium name="The Broad Institute Genome Sequencing Center for Infectious Disease"/>
            <person name="Wu L."/>
            <person name="Ma J."/>
        </authorList>
    </citation>
    <scope>NUCLEOTIDE SEQUENCE [LARGE SCALE GENOMIC DNA]</scope>
    <source>
        <strain evidence="7">KCTC 23314</strain>
    </source>
</reference>
<evidence type="ECO:0000313" key="7">
    <source>
        <dbReference type="Proteomes" id="UP000626210"/>
    </source>
</evidence>
<dbReference type="InterPro" id="IPR005471">
    <property type="entry name" value="Tscrpt_reg_IclR_N"/>
</dbReference>
<dbReference type="InterPro" id="IPR036388">
    <property type="entry name" value="WH-like_DNA-bd_sf"/>
</dbReference>
<dbReference type="Pfam" id="PF09339">
    <property type="entry name" value="HTH_IclR"/>
    <property type="match status" value="1"/>
</dbReference>
<comment type="caution">
    <text evidence="6">The sequence shown here is derived from an EMBL/GenBank/DDBJ whole genome shotgun (WGS) entry which is preliminary data.</text>
</comment>
<proteinExistence type="predicted"/>
<dbReference type="PROSITE" id="PS51078">
    <property type="entry name" value="ICLR_ED"/>
    <property type="match status" value="1"/>
</dbReference>